<keyword evidence="3" id="KW-1185">Reference proteome</keyword>
<feature type="region of interest" description="Disordered" evidence="1">
    <location>
        <begin position="38"/>
        <end position="80"/>
    </location>
</feature>
<protein>
    <submittedName>
        <fullName evidence="2">Uncharacterized protein</fullName>
    </submittedName>
</protein>
<evidence type="ECO:0000313" key="2">
    <source>
        <dbReference type="EMBL" id="CAA7051038.1"/>
    </source>
</evidence>
<dbReference type="EMBL" id="CACVBM020001462">
    <property type="protein sequence ID" value="CAA7051038.1"/>
    <property type="molecule type" value="Genomic_DNA"/>
</dbReference>
<dbReference type="AlphaFoldDB" id="A0A6D2KGQ2"/>
<comment type="caution">
    <text evidence="2">The sequence shown here is derived from an EMBL/GenBank/DDBJ whole genome shotgun (WGS) entry which is preliminary data.</text>
</comment>
<proteinExistence type="predicted"/>
<sequence length="105" mass="11940">MPSKSENTPEPGIPQINCSALACCSDWARNGNKIERKKENARSIDKAAAPAAQKQKIQLDEPSDEQRSGSGNPRNPEKGCLTMTATTAIGAEARKQWWWWWWWRW</sequence>
<dbReference type="Proteomes" id="UP000467841">
    <property type="component" value="Unassembled WGS sequence"/>
</dbReference>
<dbReference type="PROSITE" id="PS51257">
    <property type="entry name" value="PROKAR_LIPOPROTEIN"/>
    <property type="match status" value="1"/>
</dbReference>
<reference evidence="2" key="1">
    <citation type="submission" date="2020-01" db="EMBL/GenBank/DDBJ databases">
        <authorList>
            <person name="Mishra B."/>
        </authorList>
    </citation>
    <scope>NUCLEOTIDE SEQUENCE [LARGE SCALE GENOMIC DNA]</scope>
</reference>
<evidence type="ECO:0000256" key="1">
    <source>
        <dbReference type="SAM" id="MobiDB-lite"/>
    </source>
</evidence>
<evidence type="ECO:0000313" key="3">
    <source>
        <dbReference type="Proteomes" id="UP000467841"/>
    </source>
</evidence>
<feature type="compositionally biased region" description="Low complexity" evidence="1">
    <location>
        <begin position="46"/>
        <end position="56"/>
    </location>
</feature>
<accession>A0A6D2KGQ2</accession>
<organism evidence="2 3">
    <name type="scientific">Microthlaspi erraticum</name>
    <dbReference type="NCBI Taxonomy" id="1685480"/>
    <lineage>
        <taxon>Eukaryota</taxon>
        <taxon>Viridiplantae</taxon>
        <taxon>Streptophyta</taxon>
        <taxon>Embryophyta</taxon>
        <taxon>Tracheophyta</taxon>
        <taxon>Spermatophyta</taxon>
        <taxon>Magnoliopsida</taxon>
        <taxon>eudicotyledons</taxon>
        <taxon>Gunneridae</taxon>
        <taxon>Pentapetalae</taxon>
        <taxon>rosids</taxon>
        <taxon>malvids</taxon>
        <taxon>Brassicales</taxon>
        <taxon>Brassicaceae</taxon>
        <taxon>Coluteocarpeae</taxon>
        <taxon>Microthlaspi</taxon>
    </lineage>
</organism>
<name>A0A6D2KGQ2_9BRAS</name>
<gene>
    <name evidence="2" type="ORF">MERR_LOCUS38273</name>
</gene>